<comment type="caution">
    <text evidence="4">The sequence shown here is derived from an EMBL/GenBank/DDBJ whole genome shotgun (WGS) entry which is preliminary data.</text>
</comment>
<dbReference type="Gene3D" id="3.40.1390.30">
    <property type="entry name" value="NIF3 (NGG1p interacting factor 3)-like"/>
    <property type="match status" value="2"/>
</dbReference>
<sequence>MEESTTMAVAVISDGQQEIESESDTQIQENKDDIEKSFVKNSYRQKYKRSWELDGELKDWLSPFSGDQYAAYCRACHCKLHAHKKGLLAHAKSSKHKKHLPDFDFEWLDPSYVPPALTSSSSSMNVSVVTYSNVNSSQLSTSMPLSDTTGIPLQDIVNHLQELAPLHLAGEWDNVGLLVQPSQPLKVHNVLLTIDLTEKVMEEALKKKINLIIAYHPPIFKPLKSLTTKSWKEKLMLTCVENRIAVYSPHTALDAVKGGVNDWLITAFGESQSIPIQQSYSDPKGSGHFSNCLDVLVSEGTEITNALSGLENVILTVKSNEYGGCDVRICCDDRTLAKVVEILSQHPVAQLCSRITKLQTPPLPGQGMGRMCTLVEPLPLYEIVHRTKQHIDQTHVRLALSPKHTRDTKVQSIAVCAGSGASVLKEIKADVFVTGEMSHHEVLDTIHSGTSVILCEHSNSERGYLKNWAEDLKSNLGQQTVNIIVSEADKDPLRIV</sequence>
<dbReference type="InterPro" id="IPR036069">
    <property type="entry name" value="DUF34/NIF3_sf"/>
</dbReference>
<dbReference type="NCBIfam" id="TIGR00486">
    <property type="entry name" value="YbgI_SA1388"/>
    <property type="match status" value="1"/>
</dbReference>
<protein>
    <recommendedName>
        <fullName evidence="2">NIF3-like protein 1</fullName>
    </recommendedName>
</protein>
<evidence type="ECO:0000256" key="3">
    <source>
        <dbReference type="PIRSR" id="PIRSR602678-1"/>
    </source>
</evidence>
<evidence type="ECO:0000256" key="1">
    <source>
        <dbReference type="ARBA" id="ARBA00006964"/>
    </source>
</evidence>
<proteinExistence type="inferred from homology"/>
<accession>A0A443SQ45</accession>
<dbReference type="STRING" id="299467.A0A443SQ45"/>
<comment type="similarity">
    <text evidence="1">Belongs to the GTP cyclohydrolase I type 2/NIF3 family.</text>
</comment>
<dbReference type="VEuPathDB" id="VectorBase:LDEU002392"/>
<dbReference type="AlphaFoldDB" id="A0A443SQ45"/>
<dbReference type="GO" id="GO:0005739">
    <property type="term" value="C:mitochondrion"/>
    <property type="evidence" value="ECO:0007669"/>
    <property type="project" value="TreeGrafter"/>
</dbReference>
<dbReference type="InterPro" id="IPR002678">
    <property type="entry name" value="DUF34/NIF3"/>
</dbReference>
<feature type="binding site" evidence="3">
    <location>
        <position position="457"/>
    </location>
    <ligand>
        <name>a divalent metal cation</name>
        <dbReference type="ChEBI" id="CHEBI:60240"/>
        <label>1</label>
    </ligand>
</feature>
<organism evidence="4 5">
    <name type="scientific">Leptotrombidium deliense</name>
    <dbReference type="NCBI Taxonomy" id="299467"/>
    <lineage>
        <taxon>Eukaryota</taxon>
        <taxon>Metazoa</taxon>
        <taxon>Ecdysozoa</taxon>
        <taxon>Arthropoda</taxon>
        <taxon>Chelicerata</taxon>
        <taxon>Arachnida</taxon>
        <taxon>Acari</taxon>
        <taxon>Acariformes</taxon>
        <taxon>Trombidiformes</taxon>
        <taxon>Prostigmata</taxon>
        <taxon>Anystina</taxon>
        <taxon>Parasitengona</taxon>
        <taxon>Trombiculoidea</taxon>
        <taxon>Trombiculidae</taxon>
        <taxon>Leptotrombidium</taxon>
    </lineage>
</organism>
<dbReference type="SUPFAM" id="SSF102705">
    <property type="entry name" value="NIF3 (NGG1p interacting factor 3)-like"/>
    <property type="match status" value="1"/>
</dbReference>
<keyword evidence="5" id="KW-1185">Reference proteome</keyword>
<name>A0A443SQ45_9ACAR</name>
<evidence type="ECO:0000313" key="4">
    <source>
        <dbReference type="EMBL" id="RWS29648.1"/>
    </source>
</evidence>
<dbReference type="Proteomes" id="UP000288716">
    <property type="component" value="Unassembled WGS sequence"/>
</dbReference>
<gene>
    <name evidence="4" type="ORF">B4U80_08394</name>
</gene>
<evidence type="ECO:0000313" key="5">
    <source>
        <dbReference type="Proteomes" id="UP000288716"/>
    </source>
</evidence>
<feature type="binding site" evidence="3">
    <location>
        <position position="216"/>
    </location>
    <ligand>
        <name>a divalent metal cation</name>
        <dbReference type="ChEBI" id="CHEBI:60240"/>
        <label>1</label>
    </ligand>
</feature>
<feature type="binding site" evidence="3">
    <location>
        <position position="254"/>
    </location>
    <ligand>
        <name>a divalent metal cation</name>
        <dbReference type="ChEBI" id="CHEBI:60240"/>
        <label>1</label>
    </ligand>
</feature>
<keyword evidence="3" id="KW-0479">Metal-binding</keyword>
<dbReference type="OrthoDB" id="3345469at2759"/>
<reference evidence="4 5" key="1">
    <citation type="journal article" date="2018" name="Gigascience">
        <title>Genomes of trombidid mites reveal novel predicted allergens and laterally-transferred genes associated with secondary metabolism.</title>
        <authorList>
            <person name="Dong X."/>
            <person name="Chaisiri K."/>
            <person name="Xia D."/>
            <person name="Armstrong S.D."/>
            <person name="Fang Y."/>
            <person name="Donnelly M.J."/>
            <person name="Kadowaki T."/>
            <person name="McGarry J.W."/>
            <person name="Darby A.C."/>
            <person name="Makepeace B.L."/>
        </authorList>
    </citation>
    <scope>NUCLEOTIDE SEQUENCE [LARGE SCALE GENOMIC DNA]</scope>
    <source>
        <strain evidence="4">UoL-UT</strain>
    </source>
</reference>
<dbReference type="PANTHER" id="PTHR13799:SF13">
    <property type="entry name" value="NIF3-LIKE PROTEIN 1"/>
    <property type="match status" value="1"/>
</dbReference>
<dbReference type="EMBL" id="NCKV01000821">
    <property type="protein sequence ID" value="RWS29648.1"/>
    <property type="molecule type" value="Genomic_DNA"/>
</dbReference>
<dbReference type="GO" id="GO:0046872">
    <property type="term" value="F:metal ion binding"/>
    <property type="evidence" value="ECO:0007669"/>
    <property type="project" value="UniProtKB-KW"/>
</dbReference>
<evidence type="ECO:0000256" key="2">
    <source>
        <dbReference type="ARBA" id="ARBA00019069"/>
    </source>
</evidence>
<dbReference type="PANTHER" id="PTHR13799">
    <property type="entry name" value="NGG1 INTERACTING FACTOR 3"/>
    <property type="match status" value="1"/>
</dbReference>
<dbReference type="Pfam" id="PF01784">
    <property type="entry name" value="DUF34_NIF3"/>
    <property type="match status" value="1"/>
</dbReference>
<dbReference type="FunFam" id="3.40.1390.30:FF:000001">
    <property type="entry name" value="GTP cyclohydrolase 1 type 2"/>
    <property type="match status" value="1"/>
</dbReference>
<feature type="binding site" evidence="3">
    <location>
        <position position="461"/>
    </location>
    <ligand>
        <name>a divalent metal cation</name>
        <dbReference type="ChEBI" id="CHEBI:60240"/>
        <label>1</label>
    </ligand>
</feature>